<dbReference type="CDD" id="cd00154">
    <property type="entry name" value="Rab"/>
    <property type="match status" value="1"/>
</dbReference>
<dbReference type="PROSITE" id="PS51419">
    <property type="entry name" value="RAB"/>
    <property type="match status" value="1"/>
</dbReference>
<dbReference type="GO" id="GO:0005525">
    <property type="term" value="F:GTP binding"/>
    <property type="evidence" value="ECO:0007669"/>
    <property type="project" value="UniProtKB-KW"/>
</dbReference>
<dbReference type="InterPro" id="IPR050227">
    <property type="entry name" value="Rab"/>
</dbReference>
<protein>
    <submittedName>
        <fullName evidence="4">Ras-related protein Rab-18</fullName>
    </submittedName>
</protein>
<dbReference type="Pfam" id="PF00071">
    <property type="entry name" value="Ras"/>
    <property type="match status" value="1"/>
</dbReference>
<dbReference type="PRINTS" id="PR00449">
    <property type="entry name" value="RASTRNSFRMNG"/>
</dbReference>
<dbReference type="SMART" id="SM00174">
    <property type="entry name" value="RHO"/>
    <property type="match status" value="1"/>
</dbReference>
<accession>A0A0V0J3C7</accession>
<dbReference type="AlphaFoldDB" id="A0A0V0J3C7"/>
<keyword evidence="2" id="KW-0342">GTP-binding</keyword>
<dbReference type="SMART" id="SM00173">
    <property type="entry name" value="RAS"/>
    <property type="match status" value="1"/>
</dbReference>
<evidence type="ECO:0000256" key="2">
    <source>
        <dbReference type="ARBA" id="ARBA00023134"/>
    </source>
</evidence>
<dbReference type="InterPro" id="IPR001806">
    <property type="entry name" value="Small_GTPase"/>
</dbReference>
<dbReference type="EMBL" id="GEEE01003589">
    <property type="protein sequence ID" value="JAP59636.1"/>
    <property type="molecule type" value="Transcribed_RNA"/>
</dbReference>
<dbReference type="PROSITE" id="PS51420">
    <property type="entry name" value="RHO"/>
    <property type="match status" value="1"/>
</dbReference>
<dbReference type="FunFam" id="3.40.50.300:FF:001462">
    <property type="entry name" value="Small GTP-binding protein, putative"/>
    <property type="match status" value="1"/>
</dbReference>
<feature type="compositionally biased region" description="Basic and acidic residues" evidence="3">
    <location>
        <begin position="178"/>
        <end position="187"/>
    </location>
</feature>
<evidence type="ECO:0000256" key="3">
    <source>
        <dbReference type="SAM" id="MobiDB-lite"/>
    </source>
</evidence>
<dbReference type="NCBIfam" id="TIGR00231">
    <property type="entry name" value="small_GTP"/>
    <property type="match status" value="1"/>
</dbReference>
<name>A0A0V0J3C7_SCHSO</name>
<proteinExistence type="predicted"/>
<evidence type="ECO:0000256" key="1">
    <source>
        <dbReference type="ARBA" id="ARBA00022741"/>
    </source>
</evidence>
<dbReference type="PROSITE" id="PS51421">
    <property type="entry name" value="RAS"/>
    <property type="match status" value="1"/>
</dbReference>
<evidence type="ECO:0000313" key="4">
    <source>
        <dbReference type="EMBL" id="JAP59636.1"/>
    </source>
</evidence>
<keyword evidence="1" id="KW-0547">Nucleotide-binding</keyword>
<gene>
    <name evidence="4" type="primary">RAB18</name>
    <name evidence="4" type="ORF">TR147531</name>
</gene>
<reference evidence="4" key="1">
    <citation type="submission" date="2016-01" db="EMBL/GenBank/DDBJ databases">
        <title>Reference transcriptome for the parasite Schistocephalus solidus: insights into the molecular evolution of parasitism.</title>
        <authorList>
            <person name="Hebert F.O."/>
            <person name="Grambauer S."/>
            <person name="Barber I."/>
            <person name="Landry C.R."/>
            <person name="Aubin-Horth N."/>
        </authorList>
    </citation>
    <scope>NUCLEOTIDE SEQUENCE</scope>
</reference>
<dbReference type="PANTHER" id="PTHR47977">
    <property type="entry name" value="RAS-RELATED PROTEIN RAB"/>
    <property type="match status" value="1"/>
</dbReference>
<dbReference type="SMART" id="SM00175">
    <property type="entry name" value="RAB"/>
    <property type="match status" value="1"/>
</dbReference>
<dbReference type="InterPro" id="IPR005225">
    <property type="entry name" value="Small_GTP-bd"/>
</dbReference>
<dbReference type="InterPro" id="IPR027417">
    <property type="entry name" value="P-loop_NTPase"/>
</dbReference>
<dbReference type="Gene3D" id="3.40.50.300">
    <property type="entry name" value="P-loop containing nucleotide triphosphate hydrolases"/>
    <property type="match status" value="1"/>
</dbReference>
<dbReference type="GO" id="GO:0003924">
    <property type="term" value="F:GTPase activity"/>
    <property type="evidence" value="ECO:0007669"/>
    <property type="project" value="InterPro"/>
</dbReference>
<feature type="region of interest" description="Disordered" evidence="3">
    <location>
        <begin position="176"/>
        <end position="205"/>
    </location>
</feature>
<sequence length="205" mass="22586">MLKPIKILFIGDSSVGKTSLMKRFAKQEFDPHISPTIGVDFMPAAIDINGSSYSLSLWDTAGAEANGMTALAPMYYRCAEGVLLVYDITKRETFENIKRWEDHLNYYLDTNSVVKMLVGNKIDLNDRCVSKAEGRQLARQSSMLFVETSALTSENVNACFQELVSYIVTSPAYSELRSSPDSKETLHLGDSSARSNRGSGICGAC</sequence>
<organism evidence="4">
    <name type="scientific">Schistocephalus solidus</name>
    <name type="common">Tapeworm</name>
    <dbReference type="NCBI Taxonomy" id="70667"/>
    <lineage>
        <taxon>Eukaryota</taxon>
        <taxon>Metazoa</taxon>
        <taxon>Spiralia</taxon>
        <taxon>Lophotrochozoa</taxon>
        <taxon>Platyhelminthes</taxon>
        <taxon>Cestoda</taxon>
        <taxon>Eucestoda</taxon>
        <taxon>Diphyllobothriidea</taxon>
        <taxon>Diphyllobothriidae</taxon>
        <taxon>Schistocephalus</taxon>
    </lineage>
</organism>
<dbReference type="SMART" id="SM00176">
    <property type="entry name" value="RAN"/>
    <property type="match status" value="1"/>
</dbReference>
<dbReference type="SUPFAM" id="SSF52540">
    <property type="entry name" value="P-loop containing nucleoside triphosphate hydrolases"/>
    <property type="match status" value="1"/>
</dbReference>